<gene>
    <name evidence="1" type="ORF">AMJ40_03780</name>
</gene>
<dbReference type="PROSITE" id="PS51257">
    <property type="entry name" value="PROKAR_LIPOPROTEIN"/>
    <property type="match status" value="1"/>
</dbReference>
<sequence>MRRIWSLLFSVLFLYGCAREELMEQVAEPRVVYERMRTVFDRRADSTGVVKCLGELRVPGASSLYVILSIDSSSGTLQLFSSLRQKLGWIRFSPDTVVHSFEAHSEFVDPEEFAGLNASMLVGQLSFPENPRQLKVAQSRQSFHIALETDSFAHDVRLLKEPLVVQSVKIRRGESQIELHFRNYRKHGTYYFPHLLFGSTPLGRFELRFMEIRVSYRS</sequence>
<comment type="caution">
    <text evidence="1">The sequence shown here is derived from an EMBL/GenBank/DDBJ whole genome shotgun (WGS) entry which is preliminary data.</text>
</comment>
<organism evidence="1 2">
    <name type="scientific">candidate division TA06 bacterium DG_26</name>
    <dbReference type="NCBI Taxonomy" id="1703771"/>
    <lineage>
        <taxon>Bacteria</taxon>
        <taxon>Bacteria division TA06</taxon>
    </lineage>
</organism>
<protein>
    <submittedName>
        <fullName evidence="1">Uncharacterized protein</fullName>
    </submittedName>
</protein>
<evidence type="ECO:0000313" key="2">
    <source>
        <dbReference type="Proteomes" id="UP000051124"/>
    </source>
</evidence>
<evidence type="ECO:0000313" key="1">
    <source>
        <dbReference type="EMBL" id="KPJ50073.1"/>
    </source>
</evidence>
<accession>A0A0S7WJJ6</accession>
<dbReference type="EMBL" id="LIZT01000031">
    <property type="protein sequence ID" value="KPJ50073.1"/>
    <property type="molecule type" value="Genomic_DNA"/>
</dbReference>
<proteinExistence type="predicted"/>
<dbReference type="Proteomes" id="UP000051124">
    <property type="component" value="Unassembled WGS sequence"/>
</dbReference>
<reference evidence="1 2" key="1">
    <citation type="journal article" date="2015" name="Microbiome">
        <title>Genomic resolution of linkages in carbon, nitrogen, and sulfur cycling among widespread estuary sediment bacteria.</title>
        <authorList>
            <person name="Baker B.J."/>
            <person name="Lazar C.S."/>
            <person name="Teske A.P."/>
            <person name="Dick G.J."/>
        </authorList>
    </citation>
    <scope>NUCLEOTIDE SEQUENCE [LARGE SCALE GENOMIC DNA]</scope>
    <source>
        <strain evidence="1">DG_26</strain>
    </source>
</reference>
<name>A0A0S7WJJ6_UNCT6</name>
<dbReference type="AlphaFoldDB" id="A0A0S7WJJ6"/>